<gene>
    <name evidence="3" type="ORF">WMY93_011630</name>
</gene>
<dbReference type="InterPro" id="IPR004244">
    <property type="entry name" value="Transposase_22"/>
</dbReference>
<reference evidence="4" key="1">
    <citation type="submission" date="2024-04" db="EMBL/GenBank/DDBJ databases">
        <title>Salinicola lusitanus LLJ914,a marine bacterium isolated from the Okinawa Trough.</title>
        <authorList>
            <person name="Li J."/>
        </authorList>
    </citation>
    <scope>NUCLEOTIDE SEQUENCE [LARGE SCALE GENOMIC DNA]</scope>
</reference>
<dbReference type="AlphaFoldDB" id="A0AAW0PD68"/>
<comment type="caution">
    <text evidence="3">The sequence shown here is derived from an EMBL/GenBank/DDBJ whole genome shotgun (WGS) entry which is preliminary data.</text>
</comment>
<feature type="region of interest" description="Disordered" evidence="2">
    <location>
        <begin position="245"/>
        <end position="264"/>
    </location>
</feature>
<keyword evidence="1" id="KW-0175">Coiled coil</keyword>
<evidence type="ECO:0008006" key="5">
    <source>
        <dbReference type="Google" id="ProtNLM"/>
    </source>
</evidence>
<feature type="coiled-coil region" evidence="1">
    <location>
        <begin position="72"/>
        <end position="99"/>
    </location>
</feature>
<proteinExistence type="predicted"/>
<organism evidence="3 4">
    <name type="scientific">Mugilogobius chulae</name>
    <name type="common">yellowstripe goby</name>
    <dbReference type="NCBI Taxonomy" id="88201"/>
    <lineage>
        <taxon>Eukaryota</taxon>
        <taxon>Metazoa</taxon>
        <taxon>Chordata</taxon>
        <taxon>Craniata</taxon>
        <taxon>Vertebrata</taxon>
        <taxon>Euteleostomi</taxon>
        <taxon>Actinopterygii</taxon>
        <taxon>Neopterygii</taxon>
        <taxon>Teleostei</taxon>
        <taxon>Neoteleostei</taxon>
        <taxon>Acanthomorphata</taxon>
        <taxon>Gobiaria</taxon>
        <taxon>Gobiiformes</taxon>
        <taxon>Gobioidei</taxon>
        <taxon>Gobiidae</taxon>
        <taxon>Gobionellinae</taxon>
        <taxon>Mugilogobius</taxon>
    </lineage>
</organism>
<dbReference type="InterPro" id="IPR042566">
    <property type="entry name" value="L1_C"/>
</dbReference>
<evidence type="ECO:0000256" key="1">
    <source>
        <dbReference type="SAM" id="Coils"/>
    </source>
</evidence>
<name>A0AAW0PD68_9GOBI</name>
<sequence length="264" mass="29379">MTTTQKKRVQTRLPTVAIGEANSANPASQEETQKTDINGLFAEIAKVGATLDGVASDVTLIKADTTELKDSVSAIQTRLTEAESRISDVEDQVAILAKDNGKLIKKVDQLWTRMDDQENRARRKNIRLVGLKEGKETGGALSDYVQKILSDGLGLTGGEYEIERCHRSLGRRPGPTQPPRIILVRFLRYDEGARSTAQTILPRDEALWQRQVKHTLAHPATLRFTWRGKRLSFTDVREAERFVREKIEKATDGEDSEDSAGPAN</sequence>
<dbReference type="EMBL" id="JBBPFD010000008">
    <property type="protein sequence ID" value="KAK7915869.1"/>
    <property type="molecule type" value="Genomic_DNA"/>
</dbReference>
<evidence type="ECO:0000313" key="3">
    <source>
        <dbReference type="EMBL" id="KAK7915869.1"/>
    </source>
</evidence>
<keyword evidence="4" id="KW-1185">Reference proteome</keyword>
<protein>
    <recommendedName>
        <fullName evidence="5">L1 transposable element RRM domain-containing protein</fullName>
    </recommendedName>
</protein>
<dbReference type="Gene3D" id="3.30.70.1820">
    <property type="entry name" value="L1 transposable element, RRM domain"/>
    <property type="match status" value="1"/>
</dbReference>
<dbReference type="Proteomes" id="UP001460270">
    <property type="component" value="Unassembled WGS sequence"/>
</dbReference>
<dbReference type="Gene3D" id="1.20.5.340">
    <property type="match status" value="1"/>
</dbReference>
<dbReference type="PANTHER" id="PTHR11505">
    <property type="entry name" value="L1 TRANSPOSABLE ELEMENT-RELATED"/>
    <property type="match status" value="1"/>
</dbReference>
<evidence type="ECO:0000256" key="2">
    <source>
        <dbReference type="SAM" id="MobiDB-lite"/>
    </source>
</evidence>
<accession>A0AAW0PD68</accession>
<evidence type="ECO:0000313" key="4">
    <source>
        <dbReference type="Proteomes" id="UP001460270"/>
    </source>
</evidence>
<dbReference type="Gene3D" id="3.30.250.20">
    <property type="entry name" value="L1 transposable element, C-terminal domain"/>
    <property type="match status" value="1"/>
</dbReference>